<dbReference type="Pfam" id="PF00078">
    <property type="entry name" value="RVT_1"/>
    <property type="match status" value="1"/>
</dbReference>
<protein>
    <recommendedName>
        <fullName evidence="1">Reverse transcriptase domain-containing protein</fullName>
    </recommendedName>
</protein>
<dbReference type="AlphaFoldDB" id="A0A8I6XNA7"/>
<dbReference type="Gramene" id="HORVU.MOREX.r3.5HG0428150.1">
    <property type="protein sequence ID" value="HORVU.MOREX.r3.5HG0428150.1"/>
    <property type="gene ID" value="HORVU.MOREX.r3.5HG0428150"/>
</dbReference>
<sequence length="710" mass="79976">MHGECHLRCLASVISDHSPLLLDCSPLPKGRPRFHFEDFWLRLDGFQETVQAASHSVHDDDPFWRLALRLQATARSLTSWSARSVGNVKHKLAIARELCLRFDGAQETRILTPSEQWLHKQLRLVHLGLASLERSIARQRSRITMLEDGDANTSFFHRQCTYRRQKNRIHTLNVHDRILTDQRDMVEAAFEHFDALLGTPVERDCALDLEQLIEPRDLLDLDAPFGADEIWNAVKRLPAQKAPGPDGFTAEFIRACRDIIQHDYVAVFQQLYEMRGRGFGRLNQALLTLIPKQPDASSLGDYRPISLIHLVAKIFAKVLSLRLAPKLNDLVSRNQNAFIPGRSLHDNFVLVRQSARMLHQLGAPRVLLKLDLARAFDSIAWPFLFEVLRRFGFGDRFLEWLAILLSSSSTRVLVNGEPSPPIWHRRGLRQGDPLSSQLFVLAVDVLGRLVKHAVDLGILQQLHPCRAIPAMSLYADDVMLFCHPVRCGITAVKEMLLLFGRVSGLHVNFGKSSATLLRCNQAEAGPIVLHLGCPIVQLPITYLGIPLTVRRPTAAQLQPVVSRTADALPAWKAHLTNRAGRLALVKSFLAAIPIHQLLVLAPPKRVIKQLEKIQRGFLWAGRAEAKGGHSHVNWRRVCRPISLGGLGVRDLERVGLALRLRWLWFTQTDIDHAWAGLDLQFSVNMEIAGPATSRAYLAYMRWGSFSSSGR</sequence>
<evidence type="ECO:0000313" key="3">
    <source>
        <dbReference type="Proteomes" id="UP000011116"/>
    </source>
</evidence>
<dbReference type="PROSITE" id="PS50878">
    <property type="entry name" value="RT_POL"/>
    <property type="match status" value="1"/>
</dbReference>
<keyword evidence="3" id="KW-1185">Reference proteome</keyword>
<evidence type="ECO:0000259" key="1">
    <source>
        <dbReference type="PROSITE" id="PS50878"/>
    </source>
</evidence>
<proteinExistence type="predicted"/>
<accession>A0A8I6XNA7</accession>
<name>A0A8I6XNA7_HORVV</name>
<dbReference type="EnsemblPlants" id="HORVU.MOREX.r3.5HG0428150.1">
    <property type="protein sequence ID" value="HORVU.MOREX.r3.5HG0428150.1"/>
    <property type="gene ID" value="HORVU.MOREX.r3.5HG0428150"/>
</dbReference>
<organism evidence="2 3">
    <name type="scientific">Hordeum vulgare subsp. vulgare</name>
    <name type="common">Domesticated barley</name>
    <dbReference type="NCBI Taxonomy" id="112509"/>
    <lineage>
        <taxon>Eukaryota</taxon>
        <taxon>Viridiplantae</taxon>
        <taxon>Streptophyta</taxon>
        <taxon>Embryophyta</taxon>
        <taxon>Tracheophyta</taxon>
        <taxon>Spermatophyta</taxon>
        <taxon>Magnoliopsida</taxon>
        <taxon>Liliopsida</taxon>
        <taxon>Poales</taxon>
        <taxon>Poaceae</taxon>
        <taxon>BOP clade</taxon>
        <taxon>Pooideae</taxon>
        <taxon>Triticodae</taxon>
        <taxon>Triticeae</taxon>
        <taxon>Hordeinae</taxon>
        <taxon>Hordeum</taxon>
    </lineage>
</organism>
<dbReference type="SMR" id="A0A8I6XNA7"/>
<dbReference type="InterPro" id="IPR000477">
    <property type="entry name" value="RT_dom"/>
</dbReference>
<reference evidence="2" key="3">
    <citation type="submission" date="2022-01" db="UniProtKB">
        <authorList>
            <consortium name="EnsemblPlants"/>
        </authorList>
    </citation>
    <scope>IDENTIFICATION</scope>
    <source>
        <strain evidence="2">subsp. vulgare</strain>
    </source>
</reference>
<reference evidence="3" key="1">
    <citation type="journal article" date="2012" name="Nature">
        <title>A physical, genetic and functional sequence assembly of the barley genome.</title>
        <authorList>
            <consortium name="The International Barley Genome Sequencing Consortium"/>
            <person name="Mayer K.F."/>
            <person name="Waugh R."/>
            <person name="Brown J.W."/>
            <person name="Schulman A."/>
            <person name="Langridge P."/>
            <person name="Platzer M."/>
            <person name="Fincher G.B."/>
            <person name="Muehlbauer G.J."/>
            <person name="Sato K."/>
            <person name="Close T.J."/>
            <person name="Wise R.P."/>
            <person name="Stein N."/>
        </authorList>
    </citation>
    <scope>NUCLEOTIDE SEQUENCE [LARGE SCALE GENOMIC DNA]</scope>
    <source>
        <strain evidence="3">cv. Morex</strain>
    </source>
</reference>
<reference evidence="2" key="2">
    <citation type="submission" date="2020-10" db="EMBL/GenBank/DDBJ databases">
        <authorList>
            <person name="Scholz U."/>
            <person name="Mascher M."/>
            <person name="Fiebig A."/>
        </authorList>
    </citation>
    <scope>NUCLEOTIDE SEQUENCE [LARGE SCALE GENOMIC DNA]</scope>
    <source>
        <strain evidence="2">cv. Morex</strain>
    </source>
</reference>
<dbReference type="SUPFAM" id="SSF56672">
    <property type="entry name" value="DNA/RNA polymerases"/>
    <property type="match status" value="1"/>
</dbReference>
<evidence type="ECO:0000313" key="2">
    <source>
        <dbReference type="EnsemblPlants" id="HORVU.MOREX.r3.5HG0428150.1"/>
    </source>
</evidence>
<feature type="domain" description="Reverse transcriptase" evidence="1">
    <location>
        <begin position="271"/>
        <end position="547"/>
    </location>
</feature>
<dbReference type="CDD" id="cd01650">
    <property type="entry name" value="RT_nLTR_like"/>
    <property type="match status" value="1"/>
</dbReference>
<dbReference type="InterPro" id="IPR043502">
    <property type="entry name" value="DNA/RNA_pol_sf"/>
</dbReference>
<dbReference type="Proteomes" id="UP000011116">
    <property type="component" value="Chromosome 5H"/>
</dbReference>
<dbReference type="PANTHER" id="PTHR19446">
    <property type="entry name" value="REVERSE TRANSCRIPTASES"/>
    <property type="match status" value="1"/>
</dbReference>